<proteinExistence type="predicted"/>
<evidence type="ECO:0000313" key="3">
    <source>
        <dbReference type="EMBL" id="QFY55015.1"/>
    </source>
</evidence>
<keyword evidence="5" id="KW-1185">Reference proteome</keyword>
<evidence type="ECO:0000313" key="5">
    <source>
        <dbReference type="Proteomes" id="UP000344571"/>
    </source>
</evidence>
<dbReference type="Proteomes" id="UP000243750">
    <property type="component" value="Unassembled WGS sequence"/>
</dbReference>
<dbReference type="RefSeq" id="WP_096344643.1">
    <property type="nucleotide sequence ID" value="NZ_CP033116.1"/>
</dbReference>
<reference evidence="2 4" key="1">
    <citation type="submission" date="2017-09" db="EMBL/GenBank/DDBJ databases">
        <title>Bacterial and phytoplankton interrelationship in Kongsfjorden, an Arctic fjord.</title>
        <authorList>
            <person name="Sinha R."/>
            <person name="Krishnan K."/>
        </authorList>
    </citation>
    <scope>NUCLEOTIDE SEQUENCE [LARGE SCALE GENOMIC DNA]</scope>
    <source>
        <strain evidence="2 4">58</strain>
    </source>
</reference>
<dbReference type="SMART" id="SM00471">
    <property type="entry name" value="HDc"/>
    <property type="match status" value="1"/>
</dbReference>
<dbReference type="Pfam" id="PF01966">
    <property type="entry name" value="HD"/>
    <property type="match status" value="1"/>
</dbReference>
<dbReference type="Proteomes" id="UP000344571">
    <property type="component" value="Chromosome"/>
</dbReference>
<dbReference type="SUPFAM" id="SSF109604">
    <property type="entry name" value="HD-domain/PDEase-like"/>
    <property type="match status" value="1"/>
</dbReference>
<name>A0AA91U679_9GAMM</name>
<evidence type="ECO:0000313" key="4">
    <source>
        <dbReference type="Proteomes" id="UP000243750"/>
    </source>
</evidence>
<accession>A0AA91U679</accession>
<dbReference type="AlphaFoldDB" id="A0AA91U679"/>
<dbReference type="EMBL" id="NWMT01000013">
    <property type="protein sequence ID" value="PCD01436.1"/>
    <property type="molecule type" value="Genomic_DNA"/>
</dbReference>
<feature type="domain" description="HD/PDEase" evidence="1">
    <location>
        <begin position="156"/>
        <end position="283"/>
    </location>
</feature>
<dbReference type="CDD" id="cd00077">
    <property type="entry name" value="HDc"/>
    <property type="match status" value="1"/>
</dbReference>
<gene>
    <name evidence="2" type="ORF">CO192_00290</name>
    <name evidence="3" type="ORF">EAO82_00690</name>
</gene>
<evidence type="ECO:0000313" key="2">
    <source>
        <dbReference type="EMBL" id="PCD01436.1"/>
    </source>
</evidence>
<organism evidence="2 4">
    <name type="scientific">Halopseudomonas pelagia</name>
    <dbReference type="NCBI Taxonomy" id="553151"/>
    <lineage>
        <taxon>Bacteria</taxon>
        <taxon>Pseudomonadati</taxon>
        <taxon>Pseudomonadota</taxon>
        <taxon>Gammaproteobacteria</taxon>
        <taxon>Pseudomonadales</taxon>
        <taxon>Pseudomonadaceae</taxon>
        <taxon>Halopseudomonas</taxon>
    </lineage>
</organism>
<dbReference type="EMBL" id="CP033116">
    <property type="protein sequence ID" value="QFY55015.1"/>
    <property type="molecule type" value="Genomic_DNA"/>
</dbReference>
<dbReference type="InterPro" id="IPR003607">
    <property type="entry name" value="HD/PDEase_dom"/>
</dbReference>
<dbReference type="Gene3D" id="1.10.3210.40">
    <property type="match status" value="1"/>
</dbReference>
<evidence type="ECO:0000259" key="1">
    <source>
        <dbReference type="SMART" id="SM00471"/>
    </source>
</evidence>
<sequence>MNQYNPPIIHGQDHEVFCLAGCLVPQQAYQVSPLKSAIFLVLENLFGCHEVLLGVEDHPATWPSKGLVAVSMQATRHGSYLLGEDSQVMTPQNFESLCHLPVSRVSSMDTVMGVEQWLELCPFPPLKRFVYQVLGVPAVGCSFFNLPASARHHHCYPGGLAEHSLEVAQSVYAASGCFPEHERWLAAVAGLLHDLGKVRSFHPDGSRTETGYLVSHELLGLELALPALAQLDTHWPDGANALRYLFDWILRPKQQRPLMPIALTIRQADVMSAAASNRQRAFSKLPAWQTFAKDQGPGPTSSYWLPSPP</sequence>
<dbReference type="InterPro" id="IPR006674">
    <property type="entry name" value="HD_domain"/>
</dbReference>
<reference evidence="3 5" key="2">
    <citation type="submission" date="2018-10" db="EMBL/GenBank/DDBJ databases">
        <title>Complete genome sequence of Pseudomonas pelagia strain Kongs-67.</title>
        <authorList>
            <person name="Sinha R.K."/>
            <person name="Krishnan K."/>
        </authorList>
    </citation>
    <scope>NUCLEOTIDE SEQUENCE [LARGE SCALE GENOMIC DNA]</scope>
    <source>
        <strain evidence="3 5">Kongs-67</strain>
    </source>
</reference>
<protein>
    <submittedName>
        <fullName evidence="3">HD domain-containing protein</fullName>
    </submittedName>
</protein>